<accession>A0A8S1LFR4</accession>
<evidence type="ECO:0000313" key="7">
    <source>
        <dbReference type="Proteomes" id="UP000692954"/>
    </source>
</evidence>
<dbReference type="InterPro" id="IPR016727">
    <property type="entry name" value="ATPase_V0-cplx_dsu"/>
</dbReference>
<dbReference type="EMBL" id="CAJJDN010000022">
    <property type="protein sequence ID" value="CAD8066938.1"/>
    <property type="molecule type" value="Genomic_DNA"/>
</dbReference>
<evidence type="ECO:0000313" key="6">
    <source>
        <dbReference type="EMBL" id="CAD8066938.1"/>
    </source>
</evidence>
<evidence type="ECO:0000256" key="4">
    <source>
        <dbReference type="ARBA" id="ARBA00023065"/>
    </source>
</evidence>
<dbReference type="GO" id="GO:0033179">
    <property type="term" value="C:proton-transporting V-type ATPase, V0 domain"/>
    <property type="evidence" value="ECO:0007669"/>
    <property type="project" value="InterPro"/>
</dbReference>
<keyword evidence="3" id="KW-0375">Hydrogen ion transport</keyword>
<dbReference type="Pfam" id="PF01992">
    <property type="entry name" value="vATP-synt_AC39"/>
    <property type="match status" value="1"/>
</dbReference>
<dbReference type="SUPFAM" id="SSF103486">
    <property type="entry name" value="V-type ATP synthase subunit C"/>
    <property type="match status" value="1"/>
</dbReference>
<evidence type="ECO:0000256" key="2">
    <source>
        <dbReference type="ARBA" id="ARBA00022448"/>
    </source>
</evidence>
<gene>
    <name evidence="5" type="ORF">PSON_ATCC_30995.1.T0170205</name>
    <name evidence="6" type="ORF">PSON_ATCC_30995.1.T0220192</name>
</gene>
<organism evidence="6 7">
    <name type="scientific">Paramecium sonneborni</name>
    <dbReference type="NCBI Taxonomy" id="65129"/>
    <lineage>
        <taxon>Eukaryota</taxon>
        <taxon>Sar</taxon>
        <taxon>Alveolata</taxon>
        <taxon>Ciliophora</taxon>
        <taxon>Intramacronucleata</taxon>
        <taxon>Oligohymenophorea</taxon>
        <taxon>Peniculida</taxon>
        <taxon>Parameciidae</taxon>
        <taxon>Paramecium</taxon>
    </lineage>
</organism>
<dbReference type="PANTHER" id="PTHR11028">
    <property type="entry name" value="VACUOLAR ATP SYNTHASE SUBUNIT AC39"/>
    <property type="match status" value="1"/>
</dbReference>
<evidence type="ECO:0008006" key="8">
    <source>
        <dbReference type="Google" id="ProtNLM"/>
    </source>
</evidence>
<evidence type="ECO:0000313" key="5">
    <source>
        <dbReference type="EMBL" id="CAD8063038.1"/>
    </source>
</evidence>
<reference evidence="6" key="1">
    <citation type="submission" date="2021-01" db="EMBL/GenBank/DDBJ databases">
        <authorList>
            <consortium name="Genoscope - CEA"/>
            <person name="William W."/>
        </authorList>
    </citation>
    <scope>NUCLEOTIDE SEQUENCE</scope>
</reference>
<sequence>MDLCVFGVDDGYAEAIIRGLRASFLTEAQYQQMKNCASIPELKSFLEETDYQNCLQADNPQIPTSILRQRLKKKLADEFEYIEAQSTGTLTKYLFHLRCRFMIDNVVNMIEGLKNKIDIEILLSNIDPLGWFPEIKNIKVLEGDDYSSLYRDVLIDTPIGVYFMKFLEESIENLHENRTLNDIQNLFREMKPEYIRTSLKKMWLEDFYLFCEQELMPTSQEALLELLKFEADFKTVQVIYNSIGNRDLNTAAKIITTRKQLCPTIGNLYPDCEKLYLQAMTLDALREAVKGCDNYRDLLKDAPDPLKREEFNVQTKTLDDIMYDDECRRYALAFDGQGSYGVFYSYLKLKEQEIRNIIWLAEMISRKLAKNHPGWKKIIIPFSHLGK</sequence>
<name>A0A8S1LFR4_9CILI</name>
<dbReference type="Gene3D" id="1.20.1690.10">
    <property type="entry name" value="V-type ATP synthase subunit C domain"/>
    <property type="match status" value="2"/>
</dbReference>
<comment type="similarity">
    <text evidence="1">Belongs to the V-ATPase V0D/AC39 subunit family.</text>
</comment>
<keyword evidence="7" id="KW-1185">Reference proteome</keyword>
<dbReference type="InterPro" id="IPR002843">
    <property type="entry name" value="ATPase_V0-cplx_csu/dsu"/>
</dbReference>
<dbReference type="EMBL" id="CAJJDN010000017">
    <property type="protein sequence ID" value="CAD8063038.1"/>
    <property type="molecule type" value="Genomic_DNA"/>
</dbReference>
<protein>
    <recommendedName>
        <fullName evidence="8">V-type proton ATPase subunit</fullName>
    </recommendedName>
</protein>
<keyword evidence="4" id="KW-0406">Ion transport</keyword>
<dbReference type="AlphaFoldDB" id="A0A8S1LFR4"/>
<comment type="caution">
    <text evidence="6">The sequence shown here is derived from an EMBL/GenBank/DDBJ whole genome shotgun (WGS) entry which is preliminary data.</text>
</comment>
<dbReference type="OrthoDB" id="282702at2759"/>
<evidence type="ECO:0000256" key="3">
    <source>
        <dbReference type="ARBA" id="ARBA00022781"/>
    </source>
</evidence>
<dbReference type="GO" id="GO:0046961">
    <property type="term" value="F:proton-transporting ATPase activity, rotational mechanism"/>
    <property type="evidence" value="ECO:0007669"/>
    <property type="project" value="InterPro"/>
</dbReference>
<dbReference type="Gene3D" id="1.10.132.50">
    <property type="entry name" value="ATP synthase (C/AC39) subunit, domain 3"/>
    <property type="match status" value="1"/>
</dbReference>
<dbReference type="InterPro" id="IPR036079">
    <property type="entry name" value="ATPase_csu/dsu_sf"/>
</dbReference>
<dbReference type="InterPro" id="IPR044911">
    <property type="entry name" value="V-type_ATPase_csu/dsu_dom_3"/>
</dbReference>
<dbReference type="InterPro" id="IPR035067">
    <property type="entry name" value="V-type_ATPase_csu/dsu"/>
</dbReference>
<keyword evidence="2" id="KW-0813">Transport</keyword>
<proteinExistence type="inferred from homology"/>
<evidence type="ECO:0000256" key="1">
    <source>
        <dbReference type="ARBA" id="ARBA00006709"/>
    </source>
</evidence>
<dbReference type="Proteomes" id="UP000692954">
    <property type="component" value="Unassembled WGS sequence"/>
</dbReference>